<dbReference type="GO" id="GO:0004823">
    <property type="term" value="F:leucine-tRNA ligase activity"/>
    <property type="evidence" value="ECO:0007669"/>
    <property type="project" value="UniProtKB-UniRule"/>
</dbReference>
<dbReference type="SUPFAM" id="SSF50677">
    <property type="entry name" value="ValRS/IleRS/LeuRS editing domain"/>
    <property type="match status" value="1"/>
</dbReference>
<evidence type="ECO:0000256" key="3">
    <source>
        <dbReference type="ARBA" id="ARBA00022598"/>
    </source>
</evidence>
<dbReference type="InterPro" id="IPR009008">
    <property type="entry name" value="Val/Leu/Ile-tRNA-synth_edit"/>
</dbReference>
<dbReference type="Proteomes" id="UP000729701">
    <property type="component" value="Unassembled WGS sequence"/>
</dbReference>
<protein>
    <recommendedName>
        <fullName evidence="9">Leucine--tRNA ligase</fullName>
        <ecNumber evidence="9">6.1.1.4</ecNumber>
    </recommendedName>
    <alternativeName>
        <fullName evidence="9">Leucyl-tRNA synthetase</fullName>
        <shortName evidence="9">LeuRS</shortName>
    </alternativeName>
</protein>
<dbReference type="Gene3D" id="1.10.730.10">
    <property type="entry name" value="Isoleucyl-tRNA Synthetase, Domain 1"/>
    <property type="match status" value="1"/>
</dbReference>
<name>A0A951QQ53_9CYAN</name>
<evidence type="ECO:0000256" key="6">
    <source>
        <dbReference type="ARBA" id="ARBA00022917"/>
    </source>
</evidence>
<dbReference type="Pfam" id="PF13603">
    <property type="entry name" value="tRNA-synt_1_2"/>
    <property type="match status" value="1"/>
</dbReference>
<dbReference type="Gene3D" id="3.40.50.620">
    <property type="entry name" value="HUPs"/>
    <property type="match status" value="2"/>
</dbReference>
<feature type="binding site" evidence="9">
    <location>
        <position position="589"/>
    </location>
    <ligand>
        <name>ATP</name>
        <dbReference type="ChEBI" id="CHEBI:30616"/>
    </ligand>
</feature>
<feature type="short sequence motif" description="'KMSKS' region" evidence="9">
    <location>
        <begin position="586"/>
        <end position="590"/>
    </location>
</feature>
<dbReference type="Gene3D" id="3.90.740.10">
    <property type="entry name" value="Valyl/Leucyl/Isoleucyl-tRNA synthetase, editing domain"/>
    <property type="match status" value="1"/>
</dbReference>
<dbReference type="EMBL" id="JAHHGZ010000025">
    <property type="protein sequence ID" value="MBW4669903.1"/>
    <property type="molecule type" value="Genomic_DNA"/>
</dbReference>
<comment type="catalytic activity">
    <reaction evidence="8 9">
        <text>tRNA(Leu) + L-leucine + ATP = L-leucyl-tRNA(Leu) + AMP + diphosphate</text>
        <dbReference type="Rhea" id="RHEA:11688"/>
        <dbReference type="Rhea" id="RHEA-COMP:9613"/>
        <dbReference type="Rhea" id="RHEA-COMP:9622"/>
        <dbReference type="ChEBI" id="CHEBI:30616"/>
        <dbReference type="ChEBI" id="CHEBI:33019"/>
        <dbReference type="ChEBI" id="CHEBI:57427"/>
        <dbReference type="ChEBI" id="CHEBI:78442"/>
        <dbReference type="ChEBI" id="CHEBI:78494"/>
        <dbReference type="ChEBI" id="CHEBI:456215"/>
        <dbReference type="EC" id="6.1.1.4"/>
    </reaction>
</comment>
<evidence type="ECO:0000256" key="9">
    <source>
        <dbReference type="HAMAP-Rule" id="MF_00049"/>
    </source>
</evidence>
<evidence type="ECO:0000313" key="15">
    <source>
        <dbReference type="Proteomes" id="UP000729701"/>
    </source>
</evidence>
<dbReference type="GO" id="GO:0002161">
    <property type="term" value="F:aminoacyl-tRNA deacylase activity"/>
    <property type="evidence" value="ECO:0007669"/>
    <property type="project" value="InterPro"/>
</dbReference>
<proteinExistence type="inferred from homology"/>
<keyword evidence="4 9" id="KW-0547">Nucleotide-binding</keyword>
<dbReference type="InterPro" id="IPR009080">
    <property type="entry name" value="tRNAsynth_Ia_anticodon-bd"/>
</dbReference>
<dbReference type="PRINTS" id="PR00985">
    <property type="entry name" value="TRNASYNTHLEU"/>
</dbReference>
<feature type="domain" description="Aminoacyl-tRNA synthetase class Ia" evidence="11">
    <location>
        <begin position="16"/>
        <end position="223"/>
    </location>
</feature>
<evidence type="ECO:0000259" key="12">
    <source>
        <dbReference type="Pfam" id="PF08264"/>
    </source>
</evidence>
<dbReference type="PANTHER" id="PTHR43740">
    <property type="entry name" value="LEUCYL-TRNA SYNTHETASE"/>
    <property type="match status" value="1"/>
</dbReference>
<sequence length="810" mass="92752">MTQSNVYNHLSIEAYWQTVWQQNQTYEVDKKAAAHPFYNLMMFPYPSAEGLHVGNVYAFTGADIYGRFMAMQGKEVFEPMGFDAFGIHSENFAIKQGIHPNRLTAQNVERFRETQLKQIGNRFCWNHEVQTTDPEYYKWTQWIFLQLFKAGLAVRKKARVNWCPSCKTVLADEQVIGGACERCNAIATQRELEQWFFKITHYAQRLLENLEQLDWSEKVKTAQRNWIGRSEGLQFCLNVAESELQIAVFTTRPDTIFGMTYVVLAPEHPLVDRIVTLEYWDAIATYKEQASRQSEFTRTTHQSKTGQFTGAYAIHPLTQERIPIWIADYVLSSYGTGSVMGVPAHDDRDFEFAKTMGLPIRQVVIPMSGTSTAPLELDTAFTEHGTLIDSGRFTGLACADAFRQIINWFENQKMGEGRVQYRLRDWLISRQRYWGPPIPIVYCDICGTVPVPENQLPVHLPQTEDWLPKGTGTSPLAQIDSFVNTTCPCCGGHARRETDVSDNFLDSAWYFLRYPSSDRNDVPFDPEITAKWLPVNMYIGGAEHSVLHLLYSRFITMVLHDLGYIKFEEPYSRFCAHGLLTKDGAKMSKSKGNVVNPDEYIKEYGADTLRTYLMFLGPYHQGGDFSDRGIAGMRRFLHRVWQLVSKHRDCLELSSPDLDSLRRLHQTIAKVSEDIQSLKYNTAIAALMEYLNVLQAKPKLCEVELKSYLLMLAPFAPHLTEELWHQIGESYSIHQQTFPNANPEFLTLQQVVITIQINGRKRTSILLSPSASQEEAIAIARQTQSVQHYLKNQEISRVVYVPGRILNLLT</sequence>
<dbReference type="GO" id="GO:0005524">
    <property type="term" value="F:ATP binding"/>
    <property type="evidence" value="ECO:0007669"/>
    <property type="project" value="UniProtKB-UniRule"/>
</dbReference>
<dbReference type="InterPro" id="IPR014729">
    <property type="entry name" value="Rossmann-like_a/b/a_fold"/>
</dbReference>
<comment type="similarity">
    <text evidence="1 9 10">Belongs to the class-I aminoacyl-tRNA synthetase family.</text>
</comment>
<evidence type="ECO:0000256" key="10">
    <source>
        <dbReference type="RuleBase" id="RU363035"/>
    </source>
</evidence>
<feature type="domain" description="Aminoacyl-tRNA synthetase class Ia" evidence="11">
    <location>
        <begin position="423"/>
        <end position="619"/>
    </location>
</feature>
<dbReference type="SUPFAM" id="SSF47323">
    <property type="entry name" value="Anticodon-binding domain of a subclass of class I aminoacyl-tRNA synthetases"/>
    <property type="match status" value="1"/>
</dbReference>
<dbReference type="Pfam" id="PF08264">
    <property type="entry name" value="Anticodon_1"/>
    <property type="match status" value="1"/>
</dbReference>
<accession>A0A951QQ53</accession>
<comment type="caution">
    <text evidence="9">Lacks conserved residue(s) required for the propagation of feature annotation.</text>
</comment>
<evidence type="ECO:0000259" key="11">
    <source>
        <dbReference type="Pfam" id="PF00133"/>
    </source>
</evidence>
<organism evidence="14 15">
    <name type="scientific">Cyanomargarita calcarea GSE-NOS-MK-12-04C</name>
    <dbReference type="NCBI Taxonomy" id="2839659"/>
    <lineage>
        <taxon>Bacteria</taxon>
        <taxon>Bacillati</taxon>
        <taxon>Cyanobacteriota</taxon>
        <taxon>Cyanophyceae</taxon>
        <taxon>Nostocales</taxon>
        <taxon>Cyanomargaritaceae</taxon>
        <taxon>Cyanomargarita</taxon>
    </lineage>
</organism>
<dbReference type="CDD" id="cd07958">
    <property type="entry name" value="Anticodon_Ia_Leu_BEm"/>
    <property type="match status" value="1"/>
</dbReference>
<evidence type="ECO:0000256" key="1">
    <source>
        <dbReference type="ARBA" id="ARBA00005594"/>
    </source>
</evidence>
<keyword evidence="6 9" id="KW-0648">Protein biosynthesis</keyword>
<comment type="subcellular location">
    <subcellularLocation>
        <location evidence="9">Cytoplasm</location>
    </subcellularLocation>
</comment>
<keyword evidence="5 9" id="KW-0067">ATP-binding</keyword>
<dbReference type="FunFam" id="1.10.730.10:FF:000002">
    <property type="entry name" value="Leucine--tRNA ligase"/>
    <property type="match status" value="1"/>
</dbReference>
<dbReference type="CDD" id="cd00812">
    <property type="entry name" value="LeuRS_core"/>
    <property type="match status" value="1"/>
</dbReference>
<dbReference type="InterPro" id="IPR002302">
    <property type="entry name" value="Leu-tRNA-ligase"/>
</dbReference>
<dbReference type="InterPro" id="IPR002300">
    <property type="entry name" value="aa-tRNA-synth_Ia"/>
</dbReference>
<dbReference type="GO" id="GO:0005829">
    <property type="term" value="C:cytosol"/>
    <property type="evidence" value="ECO:0007669"/>
    <property type="project" value="TreeGrafter"/>
</dbReference>
<dbReference type="HAMAP" id="MF_00049_B">
    <property type="entry name" value="Leu_tRNA_synth_B"/>
    <property type="match status" value="1"/>
</dbReference>
<dbReference type="AlphaFoldDB" id="A0A951QQ53"/>
<feature type="domain" description="Leucyl-tRNA synthetase editing" evidence="13">
    <location>
        <begin position="224"/>
        <end position="409"/>
    </location>
</feature>
<keyword evidence="3 9" id="KW-0436">Ligase</keyword>
<dbReference type="FunFam" id="3.40.50.620:FF:000056">
    <property type="entry name" value="Leucine--tRNA ligase"/>
    <property type="match status" value="1"/>
</dbReference>
<dbReference type="NCBIfam" id="TIGR00396">
    <property type="entry name" value="leuS_bact"/>
    <property type="match status" value="1"/>
</dbReference>
<dbReference type="SUPFAM" id="SSF52374">
    <property type="entry name" value="Nucleotidylyl transferase"/>
    <property type="match status" value="1"/>
</dbReference>
<evidence type="ECO:0000259" key="13">
    <source>
        <dbReference type="Pfam" id="PF13603"/>
    </source>
</evidence>
<reference evidence="14" key="2">
    <citation type="journal article" date="2022" name="Microbiol. Resour. Announc.">
        <title>Metagenome Sequencing to Explore Phylogenomics of Terrestrial Cyanobacteria.</title>
        <authorList>
            <person name="Ward R.D."/>
            <person name="Stajich J.E."/>
            <person name="Johansen J.R."/>
            <person name="Huntemann M."/>
            <person name="Clum A."/>
            <person name="Foster B."/>
            <person name="Foster B."/>
            <person name="Roux S."/>
            <person name="Palaniappan K."/>
            <person name="Varghese N."/>
            <person name="Mukherjee S."/>
            <person name="Reddy T.B.K."/>
            <person name="Daum C."/>
            <person name="Copeland A."/>
            <person name="Chen I.A."/>
            <person name="Ivanova N.N."/>
            <person name="Kyrpides N.C."/>
            <person name="Shapiro N."/>
            <person name="Eloe-Fadrosh E.A."/>
            <person name="Pietrasiak N."/>
        </authorList>
    </citation>
    <scope>NUCLEOTIDE SEQUENCE</scope>
    <source>
        <strain evidence="14">GSE-NOS-MK-12-04C</strain>
    </source>
</reference>
<feature type="domain" description="Methionyl/Valyl/Leucyl/Isoleucyl-tRNA synthetase anticodon-binding" evidence="12">
    <location>
        <begin position="661"/>
        <end position="774"/>
    </location>
</feature>
<evidence type="ECO:0000313" key="14">
    <source>
        <dbReference type="EMBL" id="MBW4669903.1"/>
    </source>
</evidence>
<evidence type="ECO:0000256" key="8">
    <source>
        <dbReference type="ARBA" id="ARBA00047469"/>
    </source>
</evidence>
<keyword evidence="2 9" id="KW-0963">Cytoplasm</keyword>
<dbReference type="InterPro" id="IPR001412">
    <property type="entry name" value="aa-tRNA-synth_I_CS"/>
</dbReference>
<evidence type="ECO:0000256" key="7">
    <source>
        <dbReference type="ARBA" id="ARBA00023146"/>
    </source>
</evidence>
<dbReference type="Pfam" id="PF00133">
    <property type="entry name" value="tRNA-synt_1"/>
    <property type="match status" value="2"/>
</dbReference>
<dbReference type="GO" id="GO:0006429">
    <property type="term" value="P:leucyl-tRNA aminoacylation"/>
    <property type="evidence" value="ECO:0007669"/>
    <property type="project" value="UniProtKB-UniRule"/>
</dbReference>
<evidence type="ECO:0000256" key="2">
    <source>
        <dbReference type="ARBA" id="ARBA00022490"/>
    </source>
</evidence>
<dbReference type="PROSITE" id="PS00178">
    <property type="entry name" value="AA_TRNA_LIGASE_I"/>
    <property type="match status" value="1"/>
</dbReference>
<keyword evidence="7 9" id="KW-0030">Aminoacyl-tRNA synthetase</keyword>
<dbReference type="EC" id="6.1.1.4" evidence="9"/>
<dbReference type="PANTHER" id="PTHR43740:SF2">
    <property type="entry name" value="LEUCINE--TRNA LIGASE, MITOCHONDRIAL"/>
    <property type="match status" value="1"/>
</dbReference>
<reference evidence="14" key="1">
    <citation type="submission" date="2021-05" db="EMBL/GenBank/DDBJ databases">
        <authorList>
            <person name="Pietrasiak N."/>
            <person name="Ward R."/>
            <person name="Stajich J.E."/>
            <person name="Kurbessoian T."/>
        </authorList>
    </citation>
    <scope>NUCLEOTIDE SEQUENCE</scope>
    <source>
        <strain evidence="14">GSE-NOS-MK-12-04C</strain>
    </source>
</reference>
<dbReference type="InterPro" id="IPR025709">
    <property type="entry name" value="Leu_tRNA-synth_edit"/>
</dbReference>
<gene>
    <name evidence="9 14" type="primary">leuS</name>
    <name evidence="14" type="ORF">KME60_21440</name>
</gene>
<evidence type="ECO:0000256" key="5">
    <source>
        <dbReference type="ARBA" id="ARBA00022840"/>
    </source>
</evidence>
<evidence type="ECO:0000256" key="4">
    <source>
        <dbReference type="ARBA" id="ARBA00022741"/>
    </source>
</evidence>
<comment type="caution">
    <text evidence="14">The sequence shown here is derived from an EMBL/GenBank/DDBJ whole genome shotgun (WGS) entry which is preliminary data.</text>
</comment>
<dbReference type="InterPro" id="IPR013155">
    <property type="entry name" value="M/V/L/I-tRNA-synth_anticd-bd"/>
</dbReference>